<evidence type="ECO:0000256" key="1">
    <source>
        <dbReference type="SAM" id="MobiDB-lite"/>
    </source>
</evidence>
<feature type="compositionally biased region" description="Basic and acidic residues" evidence="1">
    <location>
        <begin position="446"/>
        <end position="460"/>
    </location>
</feature>
<feature type="region of interest" description="Disordered" evidence="1">
    <location>
        <begin position="414"/>
        <end position="487"/>
    </location>
</feature>
<feature type="compositionally biased region" description="Polar residues" evidence="1">
    <location>
        <begin position="427"/>
        <end position="441"/>
    </location>
</feature>
<proteinExistence type="predicted"/>
<feature type="compositionally biased region" description="Basic and acidic residues" evidence="1">
    <location>
        <begin position="340"/>
        <end position="350"/>
    </location>
</feature>
<evidence type="ECO:0000313" key="2">
    <source>
        <dbReference type="EMBL" id="CAK0787256.1"/>
    </source>
</evidence>
<protein>
    <submittedName>
        <fullName evidence="2">Uncharacterized protein</fullName>
    </submittedName>
</protein>
<name>A0AAV1IKA5_9CHLO</name>
<sequence length="541" mass="56797">MVAAPAMAEEATGSRAAAKEPTPEPAKERAQIVWKGKAKDDAAPSKASEASKSAEIKPLPEPKPLQRMKPNAAFLLNVVADAQRGNERLCADEATNASLTVLGQAVSAGVRPQLDRTQEAGAPAMRAAVLSVAQQQKLATCTALLKEVASVYGFALHLNPEVGEATPEPEPGSSAPMEAREGYMPVQPLHVRLNLAALSEGQRPSTAPIMQEPEPRSALRAPAINVRANRLAGTALNALGLPGAPQAPPLAVRKLQRARATQMDRSGVFAVGDATPAESSQGGAGDANDVVDVDASGDTDASGMQHEGALEAAALLDALEQERHPKRQRPLPVCLGNGHDTTHSSDRSEASSEADAPDEAAETPVKAWAGAAQRLPNGRPSRMHMDRGSEHEPDHQHSSEAAARKRLRTTAPLYPSLPRAVAPSRMAQRSNGSGVRSSAEASSCEDPGRMEEQADQRIAPERWQQARQPKSRRVIGSSAAAEGQAGDLRSRLSNVIGMRGMAADSEETAPEPGRRIAQLVAQKGAQSGRGLFGAALTGLQR</sequence>
<comment type="caution">
    <text evidence="2">The sequence shown here is derived from an EMBL/GenBank/DDBJ whole genome shotgun (WGS) entry which is preliminary data.</text>
</comment>
<keyword evidence="3" id="KW-1185">Reference proteome</keyword>
<feature type="compositionally biased region" description="Basic and acidic residues" evidence="1">
    <location>
        <begin position="383"/>
        <end position="398"/>
    </location>
</feature>
<feature type="region of interest" description="Disordered" evidence="1">
    <location>
        <begin position="1"/>
        <end position="67"/>
    </location>
</feature>
<reference evidence="2 3" key="1">
    <citation type="submission" date="2023-10" db="EMBL/GenBank/DDBJ databases">
        <authorList>
            <person name="Maclean D."/>
            <person name="Macfadyen A."/>
        </authorList>
    </citation>
    <scope>NUCLEOTIDE SEQUENCE [LARGE SCALE GENOMIC DNA]</scope>
</reference>
<dbReference type="AlphaFoldDB" id="A0AAV1IKA5"/>
<dbReference type="EMBL" id="CAUYUE010000016">
    <property type="protein sequence ID" value="CAK0787256.1"/>
    <property type="molecule type" value="Genomic_DNA"/>
</dbReference>
<dbReference type="Proteomes" id="UP001314263">
    <property type="component" value="Unassembled WGS sequence"/>
</dbReference>
<feature type="compositionally biased region" description="Basic and acidic residues" evidence="1">
    <location>
        <begin position="17"/>
        <end position="30"/>
    </location>
</feature>
<accession>A0AAV1IKA5</accession>
<organism evidence="2 3">
    <name type="scientific">Coccomyxa viridis</name>
    <dbReference type="NCBI Taxonomy" id="1274662"/>
    <lineage>
        <taxon>Eukaryota</taxon>
        <taxon>Viridiplantae</taxon>
        <taxon>Chlorophyta</taxon>
        <taxon>core chlorophytes</taxon>
        <taxon>Trebouxiophyceae</taxon>
        <taxon>Trebouxiophyceae incertae sedis</taxon>
        <taxon>Coccomyxaceae</taxon>
        <taxon>Coccomyxa</taxon>
    </lineage>
</organism>
<feature type="region of interest" description="Disordered" evidence="1">
    <location>
        <begin position="324"/>
        <end position="402"/>
    </location>
</feature>
<feature type="region of interest" description="Disordered" evidence="1">
    <location>
        <begin position="273"/>
        <end position="303"/>
    </location>
</feature>
<evidence type="ECO:0000313" key="3">
    <source>
        <dbReference type="Proteomes" id="UP001314263"/>
    </source>
</evidence>
<feature type="region of interest" description="Disordered" evidence="1">
    <location>
        <begin position="522"/>
        <end position="541"/>
    </location>
</feature>
<gene>
    <name evidence="2" type="ORF">CVIRNUC_010474</name>
</gene>